<dbReference type="AlphaFoldDB" id="A0A7J8MVE2"/>
<protein>
    <submittedName>
        <fullName evidence="1">Uncharacterized protein</fullName>
    </submittedName>
</protein>
<evidence type="ECO:0000313" key="1">
    <source>
        <dbReference type="EMBL" id="MBA0568659.1"/>
    </source>
</evidence>
<keyword evidence="2" id="KW-1185">Reference proteome</keyword>
<proteinExistence type="predicted"/>
<organism evidence="1 2">
    <name type="scientific">Gossypium lobatum</name>
    <dbReference type="NCBI Taxonomy" id="34289"/>
    <lineage>
        <taxon>Eukaryota</taxon>
        <taxon>Viridiplantae</taxon>
        <taxon>Streptophyta</taxon>
        <taxon>Embryophyta</taxon>
        <taxon>Tracheophyta</taxon>
        <taxon>Spermatophyta</taxon>
        <taxon>Magnoliopsida</taxon>
        <taxon>eudicotyledons</taxon>
        <taxon>Gunneridae</taxon>
        <taxon>Pentapetalae</taxon>
        <taxon>rosids</taxon>
        <taxon>malvids</taxon>
        <taxon>Malvales</taxon>
        <taxon>Malvaceae</taxon>
        <taxon>Malvoideae</taxon>
        <taxon>Gossypium</taxon>
    </lineage>
</organism>
<feature type="non-terminal residue" evidence="1">
    <location>
        <position position="23"/>
    </location>
</feature>
<name>A0A7J8MVE2_9ROSI</name>
<accession>A0A7J8MVE2</accession>
<sequence>MRTSTEKVKLVAKVQHPLHFYQY</sequence>
<comment type="caution">
    <text evidence="1">The sequence shown here is derived from an EMBL/GenBank/DDBJ whole genome shotgun (WGS) entry which is preliminary data.</text>
</comment>
<reference evidence="1 2" key="1">
    <citation type="journal article" date="2019" name="Genome Biol. Evol.">
        <title>Insights into the evolution of the New World diploid cottons (Gossypium, subgenus Houzingenia) based on genome sequencing.</title>
        <authorList>
            <person name="Grover C.E."/>
            <person name="Arick M.A. 2nd"/>
            <person name="Thrash A."/>
            <person name="Conover J.L."/>
            <person name="Sanders W.S."/>
            <person name="Peterson D.G."/>
            <person name="Frelichowski J.E."/>
            <person name="Scheffler J.A."/>
            <person name="Scheffler B.E."/>
            <person name="Wendel J.F."/>
        </authorList>
    </citation>
    <scope>NUCLEOTIDE SEQUENCE [LARGE SCALE GENOMIC DNA]</scope>
    <source>
        <strain evidence="1">157</strain>
        <tissue evidence="1">Leaf</tissue>
    </source>
</reference>
<dbReference type="EMBL" id="JABEZX010000010">
    <property type="protein sequence ID" value="MBA0568659.1"/>
    <property type="molecule type" value="Genomic_DNA"/>
</dbReference>
<gene>
    <name evidence="1" type="ORF">Golob_006136</name>
</gene>
<evidence type="ECO:0000313" key="2">
    <source>
        <dbReference type="Proteomes" id="UP000593572"/>
    </source>
</evidence>
<dbReference type="Proteomes" id="UP000593572">
    <property type="component" value="Unassembled WGS sequence"/>
</dbReference>